<comment type="caution">
    <text evidence="2">The sequence shown here is derived from an EMBL/GenBank/DDBJ whole genome shotgun (WGS) entry which is preliminary data.</text>
</comment>
<keyword evidence="1" id="KW-0472">Membrane</keyword>
<sequence>MNNSFEINYIRRCLALVETRLNWGDSSQWASYDFEKLSIAIEEATGVTLSVTTLKRLWGKLKYTNIPTTTTLNTLAKFAGYADWREFKRQVSLDNERGSMDERADSIMTPVAAEQNADTFAAPAAVTSSLPAVAPVPAAIVTTRRKWPYWLLALLPTGILLYLLLISNDRPGSPVNPAHFSFSSNKIMSTGVPNSVIFSYNASAAGKDSVFIAQSWDIRRKIPVPPQEHTYSAIYYEPGYYRAKLMLGKQIVKEHDLMIASDGWLALLENENGVPLYFKKNEVAKNGELTVDESLLSRYHISLQPAPPALRFFNVQDFGGIKNDHFIFETTVKSNYHEGTAACQRLEILILCKNDLITIPLCAKGCVGDLGLYAAGAGARSRDADLSGFGCNLDEWVTLRVEAKDRHIRFLVNGKEAYALNFPNAPTDIVGLQYRFQGAGSVKDTRFIKDGKVIAL</sequence>
<protein>
    <submittedName>
        <fullName evidence="2">Uncharacterized protein</fullName>
    </submittedName>
</protein>
<dbReference type="RefSeq" id="WP_211972607.1">
    <property type="nucleotide sequence ID" value="NZ_CBFHAM010000006.1"/>
</dbReference>
<feature type="transmembrane region" description="Helical" evidence="1">
    <location>
        <begin position="147"/>
        <end position="166"/>
    </location>
</feature>
<organism evidence="2 3">
    <name type="scientific">Chitinophaga hostae</name>
    <dbReference type="NCBI Taxonomy" id="2831022"/>
    <lineage>
        <taxon>Bacteria</taxon>
        <taxon>Pseudomonadati</taxon>
        <taxon>Bacteroidota</taxon>
        <taxon>Chitinophagia</taxon>
        <taxon>Chitinophagales</taxon>
        <taxon>Chitinophagaceae</taxon>
        <taxon>Chitinophaga</taxon>
    </lineage>
</organism>
<keyword evidence="3" id="KW-1185">Reference proteome</keyword>
<name>A0ABS5IX25_9BACT</name>
<keyword evidence="1" id="KW-0812">Transmembrane</keyword>
<proteinExistence type="predicted"/>
<evidence type="ECO:0000256" key="1">
    <source>
        <dbReference type="SAM" id="Phobius"/>
    </source>
</evidence>
<dbReference type="Proteomes" id="UP000676386">
    <property type="component" value="Unassembled WGS sequence"/>
</dbReference>
<evidence type="ECO:0000313" key="2">
    <source>
        <dbReference type="EMBL" id="MBS0027517.1"/>
    </source>
</evidence>
<dbReference type="EMBL" id="JAGTXB010000003">
    <property type="protein sequence ID" value="MBS0027517.1"/>
    <property type="molecule type" value="Genomic_DNA"/>
</dbReference>
<evidence type="ECO:0000313" key="3">
    <source>
        <dbReference type="Proteomes" id="UP000676386"/>
    </source>
</evidence>
<reference evidence="2 3" key="1">
    <citation type="submission" date="2021-04" db="EMBL/GenBank/DDBJ databases">
        <title>Chitinophaga sp. nov., isolated from the rhizosphere soil.</title>
        <authorList>
            <person name="He S."/>
        </authorList>
    </citation>
    <scope>NUCLEOTIDE SEQUENCE [LARGE SCALE GENOMIC DNA]</scope>
    <source>
        <strain evidence="2 3">2R12</strain>
    </source>
</reference>
<keyword evidence="1" id="KW-1133">Transmembrane helix</keyword>
<gene>
    <name evidence="2" type="ORF">KE626_09385</name>
</gene>
<accession>A0ABS5IX25</accession>